<protein>
    <recommendedName>
        <fullName evidence="5">Lipoprotein</fullName>
    </recommendedName>
</protein>
<dbReference type="EMBL" id="QXXA01000012">
    <property type="protein sequence ID" value="NBI07437.1"/>
    <property type="molecule type" value="Genomic_DNA"/>
</dbReference>
<comment type="caution">
    <text evidence="3">The sequence shown here is derived from an EMBL/GenBank/DDBJ whole genome shotgun (WGS) entry which is preliminary data.</text>
</comment>
<dbReference type="AlphaFoldDB" id="A0A845QWX7"/>
<name>A0A845QWX7_9CLOT</name>
<evidence type="ECO:0000256" key="1">
    <source>
        <dbReference type="SAM" id="Coils"/>
    </source>
</evidence>
<accession>A0A845QWX7</accession>
<evidence type="ECO:0008006" key="5">
    <source>
        <dbReference type="Google" id="ProtNLM"/>
    </source>
</evidence>
<gene>
    <name evidence="3" type="ORF">D3Z33_11305</name>
</gene>
<feature type="coiled-coil region" evidence="1">
    <location>
        <begin position="26"/>
        <end position="60"/>
    </location>
</feature>
<keyword evidence="4" id="KW-1185">Reference proteome</keyword>
<evidence type="ECO:0000256" key="2">
    <source>
        <dbReference type="SAM" id="SignalP"/>
    </source>
</evidence>
<evidence type="ECO:0000313" key="4">
    <source>
        <dbReference type="Proteomes" id="UP000467132"/>
    </source>
</evidence>
<organism evidence="3 4">
    <name type="scientific">Senegalia massiliensis</name>
    <dbReference type="NCBI Taxonomy" id="1720316"/>
    <lineage>
        <taxon>Bacteria</taxon>
        <taxon>Bacillati</taxon>
        <taxon>Bacillota</taxon>
        <taxon>Clostridia</taxon>
        <taxon>Eubacteriales</taxon>
        <taxon>Clostridiaceae</taxon>
        <taxon>Senegalia</taxon>
    </lineage>
</organism>
<dbReference type="Proteomes" id="UP000467132">
    <property type="component" value="Unassembled WGS sequence"/>
</dbReference>
<dbReference type="RefSeq" id="WP_160197899.1">
    <property type="nucleotide sequence ID" value="NZ_QXXA01000012.1"/>
</dbReference>
<proteinExistence type="predicted"/>
<dbReference type="PROSITE" id="PS51257">
    <property type="entry name" value="PROKAR_LIPOPROTEIN"/>
    <property type="match status" value="1"/>
</dbReference>
<keyword evidence="1" id="KW-0175">Coiled coil</keyword>
<dbReference type="OrthoDB" id="2588230at2"/>
<feature type="chain" id="PRO_5032879951" description="Lipoprotein" evidence="2">
    <location>
        <begin position="23"/>
        <end position="179"/>
    </location>
</feature>
<sequence length="179" mass="20701">MKKKIGVLIFFLVISVMLSACTDDNEDVENAKVEDLEERIYELENKNEEYEKNQKELAKGLFRYELSIGDEEILNSEITTDKKEFSIILSERYPNITTQNEKLNEIIRSGKISGNHYNEHIKSLTPKPNEETMTDGTIVTAFHYIYKDLKVGDTIKIEITDELKERLGFNSNTVEITVE</sequence>
<feature type="signal peptide" evidence="2">
    <location>
        <begin position="1"/>
        <end position="22"/>
    </location>
</feature>
<reference evidence="3 4" key="1">
    <citation type="submission" date="2018-08" db="EMBL/GenBank/DDBJ databases">
        <title>Murine metabolic-syndrome-specific gut microbial biobank.</title>
        <authorList>
            <person name="Liu C."/>
        </authorList>
    </citation>
    <scope>NUCLEOTIDE SEQUENCE [LARGE SCALE GENOMIC DNA]</scope>
    <source>
        <strain evidence="3 4">583</strain>
    </source>
</reference>
<keyword evidence="2" id="KW-0732">Signal</keyword>
<evidence type="ECO:0000313" key="3">
    <source>
        <dbReference type="EMBL" id="NBI07437.1"/>
    </source>
</evidence>